<reference evidence="2" key="1">
    <citation type="submission" date="2023-06" db="EMBL/GenBank/DDBJ databases">
        <title>WGS-Sequencing of Streptomyces ficellus isolate 21 collected from sand in Gara Djebilet Iron Mine in Algeria.</title>
        <authorList>
            <person name="Zegers G.P."/>
            <person name="Gomez A."/>
            <person name="Gueddou A."/>
            <person name="Zahara A.F."/>
            <person name="Worth M."/>
            <person name="Sevigny J.L."/>
            <person name="Tisa L."/>
        </authorList>
    </citation>
    <scope>NUCLEOTIDE SEQUENCE</scope>
    <source>
        <strain evidence="2">AS11</strain>
    </source>
</reference>
<dbReference type="Pfam" id="PF13302">
    <property type="entry name" value="Acetyltransf_3"/>
    <property type="match status" value="1"/>
</dbReference>
<dbReference type="SUPFAM" id="SSF55729">
    <property type="entry name" value="Acyl-CoA N-acyltransferases (Nat)"/>
    <property type="match status" value="1"/>
</dbReference>
<name>A0ABT7ZDE8_9ACTN</name>
<evidence type="ECO:0000313" key="3">
    <source>
        <dbReference type="Proteomes" id="UP001174050"/>
    </source>
</evidence>
<gene>
    <name evidence="2" type="ORF">QWM81_26485</name>
</gene>
<evidence type="ECO:0000259" key="1">
    <source>
        <dbReference type="PROSITE" id="PS51186"/>
    </source>
</evidence>
<dbReference type="PANTHER" id="PTHR43441">
    <property type="entry name" value="RIBOSOMAL-PROTEIN-SERINE ACETYLTRANSFERASE"/>
    <property type="match status" value="1"/>
</dbReference>
<dbReference type="Gene3D" id="3.40.630.30">
    <property type="match status" value="1"/>
</dbReference>
<dbReference type="PROSITE" id="PS51186">
    <property type="entry name" value="GNAT"/>
    <property type="match status" value="1"/>
</dbReference>
<dbReference type="InterPro" id="IPR016181">
    <property type="entry name" value="Acyl_CoA_acyltransferase"/>
</dbReference>
<organism evidence="2 3">
    <name type="scientific">Streptomyces ficellus</name>
    <dbReference type="NCBI Taxonomy" id="1977088"/>
    <lineage>
        <taxon>Bacteria</taxon>
        <taxon>Bacillati</taxon>
        <taxon>Actinomycetota</taxon>
        <taxon>Actinomycetes</taxon>
        <taxon>Kitasatosporales</taxon>
        <taxon>Streptomycetaceae</taxon>
        <taxon>Streptomyces</taxon>
    </lineage>
</organism>
<dbReference type="PANTHER" id="PTHR43441:SF10">
    <property type="entry name" value="ACETYLTRANSFERASE"/>
    <property type="match status" value="1"/>
</dbReference>
<evidence type="ECO:0000313" key="2">
    <source>
        <dbReference type="EMBL" id="MDN3297519.1"/>
    </source>
</evidence>
<dbReference type="Proteomes" id="UP001174050">
    <property type="component" value="Unassembled WGS sequence"/>
</dbReference>
<dbReference type="EMBL" id="JAUEPL010000053">
    <property type="protein sequence ID" value="MDN3297519.1"/>
    <property type="molecule type" value="Genomic_DNA"/>
</dbReference>
<sequence length="192" mass="21250">MEPVTLTTERLRLRTLTPADAEEVHAACQDPDIQRWIPVPSPYERQHAAEYVGRTVPDGWRADTAYTFCARPREGGPLLASAGLHHRRSGAWEIGFYTVKEHRGRGYAGETVLALARWAFTDLGCTRLEWRAQVGNAASRAVAERAGFTVEGTLRAAMDHRQTLRDCWIGALLPSDLGLPSAYPYLPSPPPS</sequence>
<proteinExistence type="predicted"/>
<comment type="caution">
    <text evidence="2">The sequence shown here is derived from an EMBL/GenBank/DDBJ whole genome shotgun (WGS) entry which is preliminary data.</text>
</comment>
<feature type="domain" description="N-acetyltransferase" evidence="1">
    <location>
        <begin position="11"/>
        <end position="174"/>
    </location>
</feature>
<accession>A0ABT7ZDE8</accession>
<keyword evidence="3" id="KW-1185">Reference proteome</keyword>
<dbReference type="InterPro" id="IPR051908">
    <property type="entry name" value="Ribosomal_N-acetyltransferase"/>
</dbReference>
<dbReference type="RefSeq" id="WP_290114881.1">
    <property type="nucleotide sequence ID" value="NZ_JAUEPL010000053.1"/>
</dbReference>
<protein>
    <submittedName>
        <fullName evidence="2">GNAT family N-acetyltransferase</fullName>
    </submittedName>
</protein>
<dbReference type="InterPro" id="IPR000182">
    <property type="entry name" value="GNAT_dom"/>
</dbReference>